<dbReference type="SUPFAM" id="SSF54593">
    <property type="entry name" value="Glyoxalase/Bleomycin resistance protein/Dihydroxybiphenyl dioxygenase"/>
    <property type="match status" value="1"/>
</dbReference>
<evidence type="ECO:0000313" key="3">
    <source>
        <dbReference type="Proteomes" id="UP000547510"/>
    </source>
</evidence>
<feature type="domain" description="VOC" evidence="1">
    <location>
        <begin position="5"/>
        <end position="120"/>
    </location>
</feature>
<organism evidence="2 3">
    <name type="scientific">Saccharothrix tamanrassetensis</name>
    <dbReference type="NCBI Taxonomy" id="1051531"/>
    <lineage>
        <taxon>Bacteria</taxon>
        <taxon>Bacillati</taxon>
        <taxon>Actinomycetota</taxon>
        <taxon>Actinomycetes</taxon>
        <taxon>Pseudonocardiales</taxon>
        <taxon>Pseudonocardiaceae</taxon>
        <taxon>Saccharothrix</taxon>
    </lineage>
</organism>
<dbReference type="PANTHER" id="PTHR35908">
    <property type="entry name" value="HYPOTHETICAL FUSION PROTEIN"/>
    <property type="match status" value="1"/>
</dbReference>
<dbReference type="PANTHER" id="PTHR35908:SF1">
    <property type="entry name" value="CONSERVED PROTEIN"/>
    <property type="match status" value="1"/>
</dbReference>
<dbReference type="CDD" id="cd06587">
    <property type="entry name" value="VOC"/>
    <property type="match status" value="1"/>
</dbReference>
<comment type="caution">
    <text evidence="2">The sequence shown here is derived from an EMBL/GenBank/DDBJ whole genome shotgun (WGS) entry which is preliminary data.</text>
</comment>
<keyword evidence="2" id="KW-0560">Oxidoreductase</keyword>
<dbReference type="Proteomes" id="UP000547510">
    <property type="component" value="Unassembled WGS sequence"/>
</dbReference>
<evidence type="ECO:0000313" key="2">
    <source>
        <dbReference type="EMBL" id="MBB5953782.1"/>
    </source>
</evidence>
<name>A0A841C5H4_9PSEU</name>
<dbReference type="EMBL" id="JACHJN010000001">
    <property type="protein sequence ID" value="MBB5953782.1"/>
    <property type="molecule type" value="Genomic_DNA"/>
</dbReference>
<dbReference type="InterPro" id="IPR037523">
    <property type="entry name" value="VOC_core"/>
</dbReference>
<gene>
    <name evidence="2" type="ORF">FHS29_000352</name>
</gene>
<dbReference type="RefSeq" id="WP_184687562.1">
    <property type="nucleotide sequence ID" value="NZ_JACHJN010000001.1"/>
</dbReference>
<proteinExistence type="predicted"/>
<dbReference type="Gene3D" id="3.10.180.10">
    <property type="entry name" value="2,3-Dihydroxybiphenyl 1,2-Dioxygenase, domain 1"/>
    <property type="match status" value="1"/>
</dbReference>
<dbReference type="InterPro" id="IPR041581">
    <property type="entry name" value="Glyoxalase_6"/>
</dbReference>
<dbReference type="InterPro" id="IPR029068">
    <property type="entry name" value="Glyas_Bleomycin-R_OHBP_Dase"/>
</dbReference>
<evidence type="ECO:0000259" key="1">
    <source>
        <dbReference type="PROSITE" id="PS51819"/>
    </source>
</evidence>
<sequence length="120" mass="12528">MAVGRLAAVTLDCANVEELAAFYVAAAGLEAVEVSEKGAFLSNGDGVAVALQQVEGYRAPEWPGQTVPQQLHLDLAVEDLAKAEAELLELGASKPAEQPAEGKYLVLLDPAGHPFCAAVW</sequence>
<accession>A0A841C5H4</accession>
<keyword evidence="2" id="KW-0223">Dioxygenase</keyword>
<dbReference type="GO" id="GO:0051213">
    <property type="term" value="F:dioxygenase activity"/>
    <property type="evidence" value="ECO:0007669"/>
    <property type="project" value="UniProtKB-KW"/>
</dbReference>
<reference evidence="2 3" key="1">
    <citation type="submission" date="2020-08" db="EMBL/GenBank/DDBJ databases">
        <title>Genomic Encyclopedia of Type Strains, Phase III (KMG-III): the genomes of soil and plant-associated and newly described type strains.</title>
        <authorList>
            <person name="Whitman W."/>
        </authorList>
    </citation>
    <scope>NUCLEOTIDE SEQUENCE [LARGE SCALE GENOMIC DNA]</scope>
    <source>
        <strain evidence="2 3">CECT 8640</strain>
    </source>
</reference>
<keyword evidence="3" id="KW-1185">Reference proteome</keyword>
<dbReference type="AlphaFoldDB" id="A0A841C5H4"/>
<dbReference type="Pfam" id="PF18029">
    <property type="entry name" value="Glyoxalase_6"/>
    <property type="match status" value="1"/>
</dbReference>
<dbReference type="PROSITE" id="PS51819">
    <property type="entry name" value="VOC"/>
    <property type="match status" value="1"/>
</dbReference>
<protein>
    <submittedName>
        <fullName evidence="2">Catechol-2,3-dioxygenase</fullName>
    </submittedName>
</protein>